<organism evidence="2 3">
    <name type="scientific">Rhizobium grahamii</name>
    <dbReference type="NCBI Taxonomy" id="1120045"/>
    <lineage>
        <taxon>Bacteria</taxon>
        <taxon>Pseudomonadati</taxon>
        <taxon>Pseudomonadota</taxon>
        <taxon>Alphaproteobacteria</taxon>
        <taxon>Hyphomicrobiales</taxon>
        <taxon>Rhizobiaceae</taxon>
        <taxon>Rhizobium/Agrobacterium group</taxon>
        <taxon>Rhizobium</taxon>
    </lineage>
</organism>
<dbReference type="AlphaFoldDB" id="A0A370KNU5"/>
<protein>
    <submittedName>
        <fullName evidence="2">DUF982 domain-containing protein</fullName>
    </submittedName>
</protein>
<name>A0A370KNU5_9HYPH</name>
<evidence type="ECO:0000256" key="1">
    <source>
        <dbReference type="SAM" id="MobiDB-lite"/>
    </source>
</evidence>
<dbReference type="EMBL" id="NAAC01000016">
    <property type="protein sequence ID" value="RDJ10546.1"/>
    <property type="molecule type" value="Genomic_DNA"/>
</dbReference>
<dbReference type="InterPro" id="IPR010385">
    <property type="entry name" value="DUF982"/>
</dbReference>
<accession>A0A370KNU5</accession>
<reference evidence="2 3" key="1">
    <citation type="submission" date="2017-03" db="EMBL/GenBank/DDBJ databases">
        <title>Genome analysis of Rhizobial strains effectives or ineffectives for nitrogen fixation isolated from bean seeds.</title>
        <authorList>
            <person name="Peralta H."/>
            <person name="Aguilar-Vera A."/>
            <person name="Mora Y."/>
            <person name="Vargas-Lagunas C."/>
            <person name="Girard L."/>
            <person name="Mora J."/>
        </authorList>
    </citation>
    <scope>NUCLEOTIDE SEQUENCE [LARGE SCALE GENOMIC DNA]</scope>
    <source>
        <strain evidence="2 3">CCGM3</strain>
    </source>
</reference>
<dbReference type="RefSeq" id="WP_114713700.1">
    <property type="nucleotide sequence ID" value="NZ_KZ857259.1"/>
</dbReference>
<evidence type="ECO:0000313" key="3">
    <source>
        <dbReference type="Proteomes" id="UP000254939"/>
    </source>
</evidence>
<proteinExistence type="predicted"/>
<sequence length="118" mass="12943">MVGEIPVFISPMDVEIEGNGRYRHADTVADLASMLLSSKWPKSRPSFHSALMASLEAMEFYTDAATARAAFVIAAHEAGLRVLPDDGEKTQKNYPRSDEQRPRADAGGKVRPLEDGPR</sequence>
<gene>
    <name evidence="2" type="ORF">B5K06_16070</name>
</gene>
<dbReference type="OrthoDB" id="8398730at2"/>
<evidence type="ECO:0000313" key="2">
    <source>
        <dbReference type="EMBL" id="RDJ10546.1"/>
    </source>
</evidence>
<feature type="region of interest" description="Disordered" evidence="1">
    <location>
        <begin position="82"/>
        <end position="118"/>
    </location>
</feature>
<dbReference type="Pfam" id="PF06169">
    <property type="entry name" value="DUF982"/>
    <property type="match status" value="1"/>
</dbReference>
<dbReference type="Gene3D" id="6.10.250.730">
    <property type="match status" value="1"/>
</dbReference>
<dbReference type="Proteomes" id="UP000254939">
    <property type="component" value="Unassembled WGS sequence"/>
</dbReference>
<comment type="caution">
    <text evidence="2">The sequence shown here is derived from an EMBL/GenBank/DDBJ whole genome shotgun (WGS) entry which is preliminary data.</text>
</comment>
<feature type="compositionally biased region" description="Basic and acidic residues" evidence="1">
    <location>
        <begin position="83"/>
        <end position="118"/>
    </location>
</feature>